<feature type="domain" description="Nitroreductase" evidence="1">
    <location>
        <begin position="85"/>
        <end position="252"/>
    </location>
</feature>
<dbReference type="Pfam" id="PF00881">
    <property type="entry name" value="Nitroreductase"/>
    <property type="match status" value="1"/>
</dbReference>
<dbReference type="InterPro" id="IPR000415">
    <property type="entry name" value="Nitroreductase-like"/>
</dbReference>
<evidence type="ECO:0000313" key="3">
    <source>
        <dbReference type="Proteomes" id="UP000315226"/>
    </source>
</evidence>
<gene>
    <name evidence="2" type="ORF">SGA01_74040</name>
</gene>
<dbReference type="PANTHER" id="PTHR43745:SF2">
    <property type="entry name" value="NITROREDUCTASE MJ1384-RELATED"/>
    <property type="match status" value="1"/>
</dbReference>
<dbReference type="PANTHER" id="PTHR43745">
    <property type="entry name" value="NITROREDUCTASE MJ1384-RELATED"/>
    <property type="match status" value="1"/>
</dbReference>
<dbReference type="Gene3D" id="3.40.109.10">
    <property type="entry name" value="NADH Oxidase"/>
    <property type="match status" value="1"/>
</dbReference>
<evidence type="ECO:0000259" key="1">
    <source>
        <dbReference type="Pfam" id="PF00881"/>
    </source>
</evidence>
<protein>
    <recommendedName>
        <fullName evidence="1">Nitroreductase domain-containing protein</fullName>
    </recommendedName>
</protein>
<comment type="caution">
    <text evidence="2">The sequence shown here is derived from an EMBL/GenBank/DDBJ whole genome shotgun (WGS) entry which is preliminary data.</text>
</comment>
<dbReference type="SUPFAM" id="SSF55469">
    <property type="entry name" value="FMN-dependent nitroreductase-like"/>
    <property type="match status" value="1"/>
</dbReference>
<accession>A0A4Y3RWW8</accession>
<dbReference type="GO" id="GO:0016491">
    <property type="term" value="F:oxidoreductase activity"/>
    <property type="evidence" value="ECO:0007669"/>
    <property type="project" value="InterPro"/>
</dbReference>
<name>A0A4Y3RWW8_9ACTN</name>
<proteinExistence type="predicted"/>
<dbReference type="InterPro" id="IPR020051">
    <property type="entry name" value="SagB-type_dehydrogenase"/>
</dbReference>
<dbReference type="NCBIfam" id="TIGR03605">
    <property type="entry name" value="antibiot_sagB"/>
    <property type="match status" value="1"/>
</dbReference>
<evidence type="ECO:0000313" key="2">
    <source>
        <dbReference type="EMBL" id="GEB61799.1"/>
    </source>
</evidence>
<dbReference type="InterPro" id="IPR029479">
    <property type="entry name" value="Nitroreductase"/>
</dbReference>
<organism evidence="2 3">
    <name type="scientific">Streptomyces gardneri</name>
    <dbReference type="NCBI Taxonomy" id="66892"/>
    <lineage>
        <taxon>Bacteria</taxon>
        <taxon>Bacillati</taxon>
        <taxon>Actinomycetota</taxon>
        <taxon>Actinomycetes</taxon>
        <taxon>Kitasatosporales</taxon>
        <taxon>Streptomycetaceae</taxon>
        <taxon>Streptomyces</taxon>
    </lineage>
</organism>
<dbReference type="Proteomes" id="UP000315226">
    <property type="component" value="Unassembled WGS sequence"/>
</dbReference>
<dbReference type="AlphaFoldDB" id="A0A4Y3RWW8"/>
<dbReference type="InterPro" id="IPR052544">
    <property type="entry name" value="Bacteriocin_Proc_Enz"/>
</dbReference>
<dbReference type="EMBL" id="BJMN01000067">
    <property type="protein sequence ID" value="GEB61799.1"/>
    <property type="molecule type" value="Genomic_DNA"/>
</dbReference>
<keyword evidence="3" id="KW-1185">Reference proteome</keyword>
<dbReference type="OrthoDB" id="3723182at2"/>
<sequence>MTMADKEAADTALDFHRGTYADASMLADWQMLPADQWPDAWFTYNEKVYPRLESTPLPVPESPAPGAGADWLARRASTRTPLDEMALADLARVLWDTTHSRPADEDAALAWHRPYPSAGGRLGCELYVIARNVTGLVPGVYNYGVARHELVRLRSGMTPEVLRFLFGDGWMERTCAFVVATVSLDRLETKYGQRGYRYGLVEAGGAAQTLCLVAASASLGTCLVGGFADVPMSQLLFCTPNSEIPVLAVAFGDAEKGRPDARS</sequence>
<reference evidence="2 3" key="1">
    <citation type="submission" date="2019-06" db="EMBL/GenBank/DDBJ databases">
        <title>Whole genome shotgun sequence of Streptomyces gardneri NBRC 12865.</title>
        <authorList>
            <person name="Hosoyama A."/>
            <person name="Uohara A."/>
            <person name="Ohji S."/>
            <person name="Ichikawa N."/>
        </authorList>
    </citation>
    <scope>NUCLEOTIDE SEQUENCE [LARGE SCALE GENOMIC DNA]</scope>
    <source>
        <strain evidence="2 3">NBRC 12865</strain>
    </source>
</reference>
<dbReference type="CDD" id="cd02142">
    <property type="entry name" value="McbC_SagB-like_oxidoreductase"/>
    <property type="match status" value="1"/>
</dbReference>